<name>A0A096LR02_POEFO</name>
<proteinExistence type="predicted"/>
<dbReference type="eggNOG" id="ENOG502SJA2">
    <property type="taxonomic scope" value="Eukaryota"/>
</dbReference>
<evidence type="ECO:0000313" key="2">
    <source>
        <dbReference type="Ensembl" id="ENSPFOP00000021593.1"/>
    </source>
</evidence>
<feature type="compositionally biased region" description="Gly residues" evidence="1">
    <location>
        <begin position="140"/>
        <end position="150"/>
    </location>
</feature>
<accession>A0A096LR02</accession>
<reference evidence="2" key="3">
    <citation type="submission" date="2025-09" db="UniProtKB">
        <authorList>
            <consortium name="Ensembl"/>
        </authorList>
    </citation>
    <scope>IDENTIFICATION</scope>
</reference>
<dbReference type="EMBL" id="AYCK01020713">
    <property type="status" value="NOT_ANNOTATED_CDS"/>
    <property type="molecule type" value="Genomic_DNA"/>
</dbReference>
<keyword evidence="3" id="KW-1185">Reference proteome</keyword>
<organism evidence="2 3">
    <name type="scientific">Poecilia formosa</name>
    <name type="common">Amazon molly</name>
    <name type="synonym">Limia formosa</name>
    <dbReference type="NCBI Taxonomy" id="48698"/>
    <lineage>
        <taxon>Eukaryota</taxon>
        <taxon>Metazoa</taxon>
        <taxon>Chordata</taxon>
        <taxon>Craniata</taxon>
        <taxon>Vertebrata</taxon>
        <taxon>Euteleostomi</taxon>
        <taxon>Actinopterygii</taxon>
        <taxon>Neopterygii</taxon>
        <taxon>Teleostei</taxon>
        <taxon>Neoteleostei</taxon>
        <taxon>Acanthomorphata</taxon>
        <taxon>Ovalentaria</taxon>
        <taxon>Atherinomorphae</taxon>
        <taxon>Cyprinodontiformes</taxon>
        <taxon>Poeciliidae</taxon>
        <taxon>Poeciliinae</taxon>
        <taxon>Poecilia</taxon>
    </lineage>
</organism>
<feature type="region of interest" description="Disordered" evidence="1">
    <location>
        <begin position="225"/>
        <end position="244"/>
    </location>
</feature>
<evidence type="ECO:0000313" key="3">
    <source>
        <dbReference type="Proteomes" id="UP000028760"/>
    </source>
</evidence>
<reference evidence="2" key="2">
    <citation type="submission" date="2025-08" db="UniProtKB">
        <authorList>
            <consortium name="Ensembl"/>
        </authorList>
    </citation>
    <scope>IDENTIFICATION</scope>
</reference>
<protein>
    <submittedName>
        <fullName evidence="2">Uncharacterized protein</fullName>
    </submittedName>
</protein>
<dbReference type="AlphaFoldDB" id="A0A096LR02"/>
<sequence>ISLVPLFSKTLQSAQIWLHGCLCSQAAGKAGSESNPELLIEHEADNGVGPRLGEAHPHRGCQVELRDGSPAHEYPQVACANVRRPQNEEGQRDQEVHLPNALLRLKLVQHQQPPIARVRRLPDAHQRGRRRPTPEASDPIGGGLPGGSGPMEGPVLADGRHQLGWLHLAVVVNEAQHLNINHVCGAHDDHEHQHEAQRVVGLDVAVFERALLLLGHELVGAHVEHRREGHGHGEGPHHADDRHARAQVHALGVEAVMGDRHISGDADAEEQEGDVETEEHRQEGDNLAAERAIRPVGTGSDRRHHKGEADGRAQHVGQAQVQQEVRTVLQEQQRQRRVAQQTRTHDEPQGGQL</sequence>
<reference evidence="3" key="1">
    <citation type="submission" date="2013-10" db="EMBL/GenBank/DDBJ databases">
        <authorList>
            <person name="Schartl M."/>
            <person name="Warren W."/>
        </authorList>
    </citation>
    <scope>NUCLEOTIDE SEQUENCE [LARGE SCALE GENOMIC DNA]</scope>
    <source>
        <strain evidence="3">female</strain>
    </source>
</reference>
<evidence type="ECO:0000256" key="1">
    <source>
        <dbReference type="SAM" id="MobiDB-lite"/>
    </source>
</evidence>
<feature type="compositionally biased region" description="Basic and acidic residues" evidence="1">
    <location>
        <begin position="343"/>
        <end position="353"/>
    </location>
</feature>
<dbReference type="Ensembl" id="ENSPFOT00000027798.1">
    <property type="protein sequence ID" value="ENSPFOP00000021593.1"/>
    <property type="gene ID" value="ENSPFOG00000021984.1"/>
</dbReference>
<feature type="region of interest" description="Disordered" evidence="1">
    <location>
        <begin position="113"/>
        <end position="156"/>
    </location>
</feature>
<dbReference type="Proteomes" id="UP000028760">
    <property type="component" value="Unassembled WGS sequence"/>
</dbReference>
<feature type="compositionally biased region" description="Acidic residues" evidence="1">
    <location>
        <begin position="266"/>
        <end position="277"/>
    </location>
</feature>
<feature type="region of interest" description="Disordered" evidence="1">
    <location>
        <begin position="265"/>
        <end position="353"/>
    </location>
</feature>
<feature type="compositionally biased region" description="Low complexity" evidence="1">
    <location>
        <begin position="320"/>
        <end position="342"/>
    </location>
</feature>